<dbReference type="Proteomes" id="UP000318422">
    <property type="component" value="Unassembled WGS sequence"/>
</dbReference>
<evidence type="ECO:0000259" key="3">
    <source>
        <dbReference type="Pfam" id="PF25800"/>
    </source>
</evidence>
<organism evidence="4 5">
    <name type="scientific">Zoogloea ramigera</name>
    <dbReference type="NCBI Taxonomy" id="350"/>
    <lineage>
        <taxon>Bacteria</taxon>
        <taxon>Pseudomonadati</taxon>
        <taxon>Pseudomonadota</taxon>
        <taxon>Betaproteobacteria</taxon>
        <taxon>Rhodocyclales</taxon>
        <taxon>Zoogloeaceae</taxon>
        <taxon>Zoogloea</taxon>
    </lineage>
</organism>
<reference evidence="4 5" key="1">
    <citation type="submission" date="2019-06" db="EMBL/GenBank/DDBJ databases">
        <title>Whole genome shotgun sequence of Zoogloea ramigera NBRC 15342.</title>
        <authorList>
            <person name="Hosoyama A."/>
            <person name="Uohara A."/>
            <person name="Ohji S."/>
            <person name="Ichikawa N."/>
        </authorList>
    </citation>
    <scope>NUCLEOTIDE SEQUENCE [LARGE SCALE GENOMIC DNA]</scope>
    <source>
        <strain evidence="4 5">NBRC 15342</strain>
    </source>
</reference>
<dbReference type="RefSeq" id="WP_141351268.1">
    <property type="nucleotide sequence ID" value="NZ_BJNV01000024.1"/>
</dbReference>
<proteinExistence type="predicted"/>
<dbReference type="Pfam" id="PF25800">
    <property type="entry name" value="FimV_N"/>
    <property type="match status" value="1"/>
</dbReference>
<evidence type="ECO:0000256" key="2">
    <source>
        <dbReference type="SAM" id="SignalP"/>
    </source>
</evidence>
<feature type="region of interest" description="Disordered" evidence="1">
    <location>
        <begin position="552"/>
        <end position="574"/>
    </location>
</feature>
<keyword evidence="5" id="KW-1185">Reference proteome</keyword>
<dbReference type="EMBL" id="BJNV01000024">
    <property type="protein sequence ID" value="GEC95629.1"/>
    <property type="molecule type" value="Genomic_DNA"/>
</dbReference>
<dbReference type="AlphaFoldDB" id="A0A4Y4CV15"/>
<name>A0A4Y4CV15_ZOORA</name>
<protein>
    <recommendedName>
        <fullName evidence="3">FimV N-terminal domain-containing protein</fullName>
    </recommendedName>
</protein>
<feature type="chain" id="PRO_5021306169" description="FimV N-terminal domain-containing protein" evidence="2">
    <location>
        <begin position="26"/>
        <end position="574"/>
    </location>
</feature>
<evidence type="ECO:0000313" key="5">
    <source>
        <dbReference type="Proteomes" id="UP000318422"/>
    </source>
</evidence>
<keyword evidence="2" id="KW-0732">Signal</keyword>
<gene>
    <name evidence="4" type="ORF">ZRA01_17020</name>
</gene>
<evidence type="ECO:0000313" key="4">
    <source>
        <dbReference type="EMBL" id="GEC95629.1"/>
    </source>
</evidence>
<sequence>MNSSRKPLSLLIALLLPLWSLSAGAVGLGDLTAKSHLGEPLRAEIRLLSLNGVELDQNCVRRVSPADVDDMPWIRSARIRVAGDRLIVTTREPVNHPIAMLGIQLGCDSPLRRDYPVLLQPPVGLSTAVSPAEITAEPAPRPATSRLSAVSVPTAERSVQPTSRPKQPQERRQDRPAARNLHPVPSSSDRLLIGSGADGLAPLRMSLLLSSPPQGDEPDGTRQQLRQEQRTLAEIDDRIASQLEVNEKIRRLEEYQLMLKERIVQLDQRKPAPASAAAKQSEAAAQTLSGTDKLLETLKTWAPTLAGLAAVLAGLGALIWMRRRRHAEEAEMTTEPAFETDMRISAPPQTIGRSKREEPAEMRAMPPVQHSIAPLPPADTSAEWADPTFAPAHPIPFDETVDEQDSALELAEIMMSFGRTQGAAETLADYIRNNPRQAVKPWLKLLDVYHVAGMRSEFEALTRQLNKTFNVKMVSWNDFKAVRSAPADTVEKMPHITQRLQDLWGTQEAQAYIHQILRDNRNGTREGFPLSVVEELLLLLAILDSEFGPYKPSTEPTLEPMAQAAPPTEAPLDF</sequence>
<comment type="caution">
    <text evidence="4">The sequence shown here is derived from an EMBL/GenBank/DDBJ whole genome shotgun (WGS) entry which is preliminary data.</text>
</comment>
<feature type="signal peptide" evidence="2">
    <location>
        <begin position="1"/>
        <end position="25"/>
    </location>
</feature>
<feature type="compositionally biased region" description="Basic and acidic residues" evidence="1">
    <location>
        <begin position="167"/>
        <end position="177"/>
    </location>
</feature>
<evidence type="ECO:0000256" key="1">
    <source>
        <dbReference type="SAM" id="MobiDB-lite"/>
    </source>
</evidence>
<feature type="region of interest" description="Disordered" evidence="1">
    <location>
        <begin position="135"/>
        <end position="196"/>
    </location>
</feature>
<dbReference type="InterPro" id="IPR057840">
    <property type="entry name" value="FimV_N"/>
</dbReference>
<dbReference type="OrthoDB" id="9177851at2"/>
<feature type="compositionally biased region" description="Polar residues" evidence="1">
    <location>
        <begin position="157"/>
        <end position="166"/>
    </location>
</feature>
<feature type="domain" description="FimV N-terminal" evidence="3">
    <location>
        <begin position="26"/>
        <end position="122"/>
    </location>
</feature>
<accession>A0A4Y4CV15</accession>